<dbReference type="PANTHER" id="PTHR20843">
    <property type="entry name" value="STERILE ALPHA MOTIF DOMAIN CONTAINING PROTEIN 10"/>
    <property type="match status" value="1"/>
</dbReference>
<keyword evidence="3" id="KW-1185">Reference proteome</keyword>
<comment type="caution">
    <text evidence="2">The sequence shown here is derived from an EMBL/GenBank/DDBJ whole genome shotgun (WGS) entry which is preliminary data.</text>
</comment>
<feature type="region of interest" description="Disordered" evidence="1">
    <location>
        <begin position="66"/>
        <end position="107"/>
    </location>
</feature>
<reference evidence="2" key="1">
    <citation type="journal article" date="2023" name="Science">
        <title>Genome structures resolve the early diversification of teleost fishes.</title>
        <authorList>
            <person name="Parey E."/>
            <person name="Louis A."/>
            <person name="Montfort J."/>
            <person name="Bouchez O."/>
            <person name="Roques C."/>
            <person name="Iampietro C."/>
            <person name="Lluch J."/>
            <person name="Castinel A."/>
            <person name="Donnadieu C."/>
            <person name="Desvignes T."/>
            <person name="Floi Bucao C."/>
            <person name="Jouanno E."/>
            <person name="Wen M."/>
            <person name="Mejri S."/>
            <person name="Dirks R."/>
            <person name="Jansen H."/>
            <person name="Henkel C."/>
            <person name="Chen W.J."/>
            <person name="Zahm M."/>
            <person name="Cabau C."/>
            <person name="Klopp C."/>
            <person name="Thompson A.W."/>
            <person name="Robinson-Rechavi M."/>
            <person name="Braasch I."/>
            <person name="Lecointre G."/>
            <person name="Bobe J."/>
            <person name="Postlethwait J.H."/>
            <person name="Berthelot C."/>
            <person name="Roest Crollius H."/>
            <person name="Guiguen Y."/>
        </authorList>
    </citation>
    <scope>NUCLEOTIDE SEQUENCE</scope>
    <source>
        <strain evidence="2">NC1722</strain>
    </source>
</reference>
<sequence length="107" mass="12265">MDRDLSLEELTTAVGRAFLRLNGEKLERMGILQDKLRQDVLQEVLRLQVQEEVRNLQQLRRDATVRGALPPHGRPDCRPGRASERQGHRTAGWTGEPFTNINHNTTQ</sequence>
<evidence type="ECO:0000313" key="3">
    <source>
        <dbReference type="Proteomes" id="UP001221898"/>
    </source>
</evidence>
<feature type="compositionally biased region" description="Basic and acidic residues" evidence="1">
    <location>
        <begin position="73"/>
        <end position="87"/>
    </location>
</feature>
<proteinExistence type="predicted"/>
<dbReference type="InterPro" id="IPR052268">
    <property type="entry name" value="SAM_domain-containing_protein"/>
</dbReference>
<protein>
    <submittedName>
        <fullName evidence="2">Uncharacterized protein</fullName>
    </submittedName>
</protein>
<evidence type="ECO:0000256" key="1">
    <source>
        <dbReference type="SAM" id="MobiDB-lite"/>
    </source>
</evidence>
<dbReference type="Gene3D" id="1.10.150.50">
    <property type="entry name" value="Transcription Factor, Ets-1"/>
    <property type="match status" value="1"/>
</dbReference>
<name>A0AAD7T0P4_9TELE</name>
<dbReference type="GO" id="GO:0009898">
    <property type="term" value="C:cytoplasmic side of plasma membrane"/>
    <property type="evidence" value="ECO:0007669"/>
    <property type="project" value="TreeGrafter"/>
</dbReference>
<dbReference type="PANTHER" id="PTHR20843:SF1">
    <property type="entry name" value="STERILE ALPHA MOTIF DOMAIN-CONTAINING PROTEIN 10"/>
    <property type="match status" value="1"/>
</dbReference>
<dbReference type="Proteomes" id="UP001221898">
    <property type="component" value="Unassembled WGS sequence"/>
</dbReference>
<accession>A0AAD7T0P4</accession>
<dbReference type="GO" id="GO:0007169">
    <property type="term" value="P:cell surface receptor protein tyrosine kinase signaling pathway"/>
    <property type="evidence" value="ECO:0007669"/>
    <property type="project" value="TreeGrafter"/>
</dbReference>
<feature type="compositionally biased region" description="Polar residues" evidence="1">
    <location>
        <begin position="97"/>
        <end position="107"/>
    </location>
</feature>
<evidence type="ECO:0000313" key="2">
    <source>
        <dbReference type="EMBL" id="KAJ8412249.1"/>
    </source>
</evidence>
<gene>
    <name evidence="2" type="ORF">AAFF_G00145160</name>
</gene>
<organism evidence="2 3">
    <name type="scientific">Aldrovandia affinis</name>
    <dbReference type="NCBI Taxonomy" id="143900"/>
    <lineage>
        <taxon>Eukaryota</taxon>
        <taxon>Metazoa</taxon>
        <taxon>Chordata</taxon>
        <taxon>Craniata</taxon>
        <taxon>Vertebrata</taxon>
        <taxon>Euteleostomi</taxon>
        <taxon>Actinopterygii</taxon>
        <taxon>Neopterygii</taxon>
        <taxon>Teleostei</taxon>
        <taxon>Notacanthiformes</taxon>
        <taxon>Halosauridae</taxon>
        <taxon>Aldrovandia</taxon>
    </lineage>
</organism>
<dbReference type="InterPro" id="IPR013761">
    <property type="entry name" value="SAM/pointed_sf"/>
</dbReference>
<dbReference type="AlphaFoldDB" id="A0AAD7T0P4"/>
<dbReference type="EMBL" id="JAINUG010000020">
    <property type="protein sequence ID" value="KAJ8412249.1"/>
    <property type="molecule type" value="Genomic_DNA"/>
</dbReference>